<evidence type="ECO:0000313" key="1">
    <source>
        <dbReference type="Proteomes" id="UP000887576"/>
    </source>
</evidence>
<sequence>MEKSKQSQLRRWQIVCLVLIGLAAIGLIICLTIYLKLDSIIEKNILSQSYLEPGTQLYEKWTHPKYDMETRIYVYTVKNPDSILENKKPIVKPIGPYVFDQVHERKVREFVNSTLSYETFSYFKFNENKSCDECFLYNRVWVPNMIYQKFVEAASNPAMKAATAALLVQTPFLEVEISELLFEGYIDPFLDQVCNLPFVNFVCESILDLPERIGFYWGKNASSSGVLVVKTGREDVKEIGQIVSWNGKSKVSDNWWGDEEATRVHGTDGTLFHPYLKKDEKLSVFVKDLCRSIDLVFKEEIDYKGVKAYRFHLPAEEFDHSLKEYQGYCNNNGRMFYDEQPKTCLPNGLLDLSRCQKGEPPVVFSLPNFFQSPKYVRDSIIGLDEPDAERDEVMLDLEPRLGSLFRAYRRSQINVAMWKGENISIPGVKLENFHNTIIPVLKVEDYAEMDDETFQTIKQQLVDLEKLIRLFSVIGVVIAILLVVLVALFWFYKSGYRKYVVSARSSDNLPNGKANGHPIP</sequence>
<organism evidence="1 2">
    <name type="scientific">Panagrolaimus sp. JU765</name>
    <dbReference type="NCBI Taxonomy" id="591449"/>
    <lineage>
        <taxon>Eukaryota</taxon>
        <taxon>Metazoa</taxon>
        <taxon>Ecdysozoa</taxon>
        <taxon>Nematoda</taxon>
        <taxon>Chromadorea</taxon>
        <taxon>Rhabditida</taxon>
        <taxon>Tylenchina</taxon>
        <taxon>Panagrolaimomorpha</taxon>
        <taxon>Panagrolaimoidea</taxon>
        <taxon>Panagrolaimidae</taxon>
        <taxon>Panagrolaimus</taxon>
    </lineage>
</organism>
<proteinExistence type="predicted"/>
<dbReference type="WBParaSite" id="JU765_v2.g915.t1">
    <property type="protein sequence ID" value="JU765_v2.g915.t1"/>
    <property type="gene ID" value="JU765_v2.g915"/>
</dbReference>
<accession>A0AC34RR18</accession>
<reference evidence="2" key="1">
    <citation type="submission" date="2022-11" db="UniProtKB">
        <authorList>
            <consortium name="WormBaseParasite"/>
        </authorList>
    </citation>
    <scope>IDENTIFICATION</scope>
</reference>
<protein>
    <submittedName>
        <fullName evidence="2">Uncharacterized protein</fullName>
    </submittedName>
</protein>
<evidence type="ECO:0000313" key="2">
    <source>
        <dbReference type="WBParaSite" id="JU765_v2.g915.t1"/>
    </source>
</evidence>
<dbReference type="Proteomes" id="UP000887576">
    <property type="component" value="Unplaced"/>
</dbReference>
<name>A0AC34RR18_9BILA</name>